<evidence type="ECO:0000313" key="8">
    <source>
        <dbReference type="EMBL" id="QDE38259.1"/>
    </source>
</evidence>
<dbReference type="InterPro" id="IPR000160">
    <property type="entry name" value="GGDEF_dom"/>
</dbReference>
<keyword evidence="5" id="KW-0472">Membrane</keyword>
<dbReference type="Gene3D" id="1.25.40.10">
    <property type="entry name" value="Tetratricopeptide repeat domain"/>
    <property type="match status" value="1"/>
</dbReference>
<dbReference type="FunFam" id="3.30.70.270:FF:000001">
    <property type="entry name" value="Diguanylate cyclase domain protein"/>
    <property type="match status" value="1"/>
</dbReference>
<dbReference type="Gene3D" id="3.30.70.270">
    <property type="match status" value="1"/>
</dbReference>
<dbReference type="PANTHER" id="PTHR45138:SF9">
    <property type="entry name" value="DIGUANYLATE CYCLASE DGCM-RELATED"/>
    <property type="match status" value="1"/>
</dbReference>
<keyword evidence="4" id="KW-0802">TPR repeat</keyword>
<dbReference type="InterPro" id="IPR011990">
    <property type="entry name" value="TPR-like_helical_dom_sf"/>
</dbReference>
<evidence type="ECO:0000256" key="4">
    <source>
        <dbReference type="PROSITE-ProRule" id="PRU00339"/>
    </source>
</evidence>
<feature type="repeat" description="TPR" evidence="4">
    <location>
        <begin position="266"/>
        <end position="299"/>
    </location>
</feature>
<evidence type="ECO:0000256" key="5">
    <source>
        <dbReference type="SAM" id="Phobius"/>
    </source>
</evidence>
<sequence length="590" mass="65020">MVAMLGRHARTWLVGVILACSAGQVWAEATIKDVTTFLDQAEAVRMTDSARYAAMLTQLHADNPPMTPVQRWRLRYLDAAQAQFLGHYAEAEKGLRDVIDHSGHPGLSARAMGMLLQNLSTNHRYEEMFTLAKRGVAALPGLKDTVARHSLLSNLSQATNFAGHPEIAIQYAQMIRTDLLPGESPCISMAVEMAARYTQKTLASDSQELARGIEACTAYGSPVMANMMWLTKSTRLIEEGDPEAGLALLDRIAPSVEREGYFAGRAALYSQRGNAYLAVGRYDDARKAAQAAVDLFKPGDLDNFLIDAYHVLYEVAKREKKDAVALIYYQKFADQERGNLDDLSARALAYAAVEQRALLQGLEADKLTQQNSVLKLEKDLTARAVENGRLYIALLLALLGSVTFWLYRIKRSQLRFMHLSHHDGLTGVLNHQHFMTELERSLHDLERRNAPACLVLLDLDHFKQVNDTYGHAIGDVVLKRATATCCQQLRRADLFGRLGGEEFGILLHECHPEQGLVIANCIRAAIEATPVTIDGHVVKYSASIGVACTMISGYGLQSLRREADAALYRAKGAGRNRVMTDLLGDGLVGA</sequence>
<evidence type="ECO:0000259" key="7">
    <source>
        <dbReference type="PROSITE" id="PS50887"/>
    </source>
</evidence>
<dbReference type="Pfam" id="PF00990">
    <property type="entry name" value="GGDEF"/>
    <property type="match status" value="1"/>
</dbReference>
<name>A0A4Y5Z0U7_9GAMM</name>
<feature type="domain" description="GGDEF" evidence="7">
    <location>
        <begin position="450"/>
        <end position="583"/>
    </location>
</feature>
<dbReference type="PANTHER" id="PTHR45138">
    <property type="entry name" value="REGULATORY COMPONENTS OF SENSORY TRANSDUCTION SYSTEM"/>
    <property type="match status" value="1"/>
</dbReference>
<dbReference type="Proteomes" id="UP000316093">
    <property type="component" value="Chromosome"/>
</dbReference>
<accession>A0A4Y5Z0U7</accession>
<proteinExistence type="predicted"/>
<evidence type="ECO:0000256" key="3">
    <source>
        <dbReference type="ARBA" id="ARBA00034247"/>
    </source>
</evidence>
<evidence type="ECO:0000256" key="6">
    <source>
        <dbReference type="SAM" id="SignalP"/>
    </source>
</evidence>
<dbReference type="RefSeq" id="WP_139979574.1">
    <property type="nucleotide sequence ID" value="NZ_CP041046.1"/>
</dbReference>
<gene>
    <name evidence="8" type="ORF">FIV34_03100</name>
</gene>
<dbReference type="AlphaFoldDB" id="A0A4Y5Z0U7"/>
<feature type="chain" id="PRO_5021350498" description="diguanylate cyclase" evidence="6">
    <location>
        <begin position="28"/>
        <end position="590"/>
    </location>
</feature>
<dbReference type="CDD" id="cd01949">
    <property type="entry name" value="GGDEF"/>
    <property type="match status" value="1"/>
</dbReference>
<dbReference type="PROSITE" id="PS50005">
    <property type="entry name" value="TPR"/>
    <property type="match status" value="1"/>
</dbReference>
<dbReference type="GO" id="GO:0052621">
    <property type="term" value="F:diguanylate cyclase activity"/>
    <property type="evidence" value="ECO:0007669"/>
    <property type="project" value="UniProtKB-EC"/>
</dbReference>
<protein>
    <recommendedName>
        <fullName evidence="2">diguanylate cyclase</fullName>
        <ecNumber evidence="2">2.7.7.65</ecNumber>
    </recommendedName>
</protein>
<evidence type="ECO:0000313" key="9">
    <source>
        <dbReference type="Proteomes" id="UP000316093"/>
    </source>
</evidence>
<dbReference type="EC" id="2.7.7.65" evidence="2"/>
<dbReference type="KEGG" id="lpy:FIV34_03100"/>
<comment type="catalytic activity">
    <reaction evidence="3">
        <text>2 GTP = 3',3'-c-di-GMP + 2 diphosphate</text>
        <dbReference type="Rhea" id="RHEA:24898"/>
        <dbReference type="ChEBI" id="CHEBI:33019"/>
        <dbReference type="ChEBI" id="CHEBI:37565"/>
        <dbReference type="ChEBI" id="CHEBI:58805"/>
        <dbReference type="EC" id="2.7.7.65"/>
    </reaction>
</comment>
<dbReference type="InterPro" id="IPR050469">
    <property type="entry name" value="Diguanylate_Cyclase"/>
</dbReference>
<reference evidence="8 9" key="1">
    <citation type="submission" date="2019-06" db="EMBL/GenBank/DDBJ databases">
        <title>A complete genome sequence for Luteibacter pinisoli MAH-14.</title>
        <authorList>
            <person name="Baltrus D.A."/>
        </authorList>
    </citation>
    <scope>NUCLEOTIDE SEQUENCE [LARGE SCALE GENOMIC DNA]</scope>
    <source>
        <strain evidence="8 9">MAH-14</strain>
    </source>
</reference>
<dbReference type="GO" id="GO:0043709">
    <property type="term" value="P:cell adhesion involved in single-species biofilm formation"/>
    <property type="evidence" value="ECO:0007669"/>
    <property type="project" value="TreeGrafter"/>
</dbReference>
<comment type="cofactor">
    <cofactor evidence="1">
        <name>Mg(2+)</name>
        <dbReference type="ChEBI" id="CHEBI:18420"/>
    </cofactor>
</comment>
<dbReference type="GO" id="GO:0005886">
    <property type="term" value="C:plasma membrane"/>
    <property type="evidence" value="ECO:0007669"/>
    <property type="project" value="TreeGrafter"/>
</dbReference>
<dbReference type="InterPro" id="IPR029787">
    <property type="entry name" value="Nucleotide_cyclase"/>
</dbReference>
<dbReference type="SUPFAM" id="SSF55073">
    <property type="entry name" value="Nucleotide cyclase"/>
    <property type="match status" value="1"/>
</dbReference>
<dbReference type="SMART" id="SM00267">
    <property type="entry name" value="GGDEF"/>
    <property type="match status" value="1"/>
</dbReference>
<dbReference type="GO" id="GO:1902201">
    <property type="term" value="P:negative regulation of bacterial-type flagellum-dependent cell motility"/>
    <property type="evidence" value="ECO:0007669"/>
    <property type="project" value="TreeGrafter"/>
</dbReference>
<dbReference type="NCBIfam" id="TIGR00254">
    <property type="entry name" value="GGDEF"/>
    <property type="match status" value="1"/>
</dbReference>
<organism evidence="8 9">
    <name type="scientific">Luteibacter pinisoli</name>
    <dbReference type="NCBI Taxonomy" id="2589080"/>
    <lineage>
        <taxon>Bacteria</taxon>
        <taxon>Pseudomonadati</taxon>
        <taxon>Pseudomonadota</taxon>
        <taxon>Gammaproteobacteria</taxon>
        <taxon>Lysobacterales</taxon>
        <taxon>Rhodanobacteraceae</taxon>
        <taxon>Luteibacter</taxon>
    </lineage>
</organism>
<keyword evidence="5" id="KW-1133">Transmembrane helix</keyword>
<keyword evidence="6" id="KW-0732">Signal</keyword>
<evidence type="ECO:0000256" key="2">
    <source>
        <dbReference type="ARBA" id="ARBA00012528"/>
    </source>
</evidence>
<evidence type="ECO:0000256" key="1">
    <source>
        <dbReference type="ARBA" id="ARBA00001946"/>
    </source>
</evidence>
<feature type="signal peptide" evidence="6">
    <location>
        <begin position="1"/>
        <end position="27"/>
    </location>
</feature>
<dbReference type="OrthoDB" id="9803824at2"/>
<dbReference type="SUPFAM" id="SSF48452">
    <property type="entry name" value="TPR-like"/>
    <property type="match status" value="1"/>
</dbReference>
<dbReference type="EMBL" id="CP041046">
    <property type="protein sequence ID" value="QDE38259.1"/>
    <property type="molecule type" value="Genomic_DNA"/>
</dbReference>
<dbReference type="InterPro" id="IPR019734">
    <property type="entry name" value="TPR_rpt"/>
</dbReference>
<keyword evidence="5" id="KW-0812">Transmembrane</keyword>
<dbReference type="PROSITE" id="PS50887">
    <property type="entry name" value="GGDEF"/>
    <property type="match status" value="1"/>
</dbReference>
<keyword evidence="9" id="KW-1185">Reference proteome</keyword>
<feature type="transmembrane region" description="Helical" evidence="5">
    <location>
        <begin position="390"/>
        <end position="407"/>
    </location>
</feature>
<dbReference type="InterPro" id="IPR043128">
    <property type="entry name" value="Rev_trsase/Diguanyl_cyclase"/>
</dbReference>